<reference evidence="1 2" key="2">
    <citation type="journal article" date="2022" name="Mol. Biol. Evol.">
        <title>Comparative Genomics Reveals Insights into the Divergent Evolution of Astigmatic Mites and Household Pest Adaptations.</title>
        <authorList>
            <person name="Xiong Q."/>
            <person name="Wan A.T."/>
            <person name="Liu X."/>
            <person name="Fung C.S."/>
            <person name="Xiao X."/>
            <person name="Malainual N."/>
            <person name="Hou J."/>
            <person name="Wang L."/>
            <person name="Wang M."/>
            <person name="Yang K.Y."/>
            <person name="Cui Y."/>
            <person name="Leung E.L."/>
            <person name="Nong W."/>
            <person name="Shin S.K."/>
            <person name="Au S.W."/>
            <person name="Jeong K.Y."/>
            <person name="Chew F.T."/>
            <person name="Hui J.H."/>
            <person name="Leung T.F."/>
            <person name="Tungtrongchitr A."/>
            <person name="Zhong N."/>
            <person name="Liu Z."/>
            <person name="Tsui S.K."/>
        </authorList>
    </citation>
    <scope>NUCLEOTIDE SEQUENCE [LARGE SCALE GENOMIC DNA]</scope>
    <source>
        <strain evidence="1">Derp</strain>
    </source>
</reference>
<keyword evidence="2" id="KW-1185">Reference proteome</keyword>
<reference evidence="1 2" key="1">
    <citation type="journal article" date="2018" name="J. Allergy Clin. Immunol.">
        <title>High-quality assembly of Dermatophagoides pteronyssinus genome and transcriptome reveals a wide range of novel allergens.</title>
        <authorList>
            <person name="Liu X.Y."/>
            <person name="Yang K.Y."/>
            <person name="Wang M.Q."/>
            <person name="Kwok J.S."/>
            <person name="Zeng X."/>
            <person name="Yang Z."/>
            <person name="Xiao X.J."/>
            <person name="Lau C.P."/>
            <person name="Li Y."/>
            <person name="Huang Z.M."/>
            <person name="Ba J.G."/>
            <person name="Yim A.K."/>
            <person name="Ouyang C.Y."/>
            <person name="Ngai S.M."/>
            <person name="Chan T.F."/>
            <person name="Leung E.L."/>
            <person name="Liu L."/>
            <person name="Liu Z.G."/>
            <person name="Tsui S.K."/>
        </authorList>
    </citation>
    <scope>NUCLEOTIDE SEQUENCE [LARGE SCALE GENOMIC DNA]</scope>
    <source>
        <strain evidence="1">Derp</strain>
    </source>
</reference>
<dbReference type="EMBL" id="NJHN03000051">
    <property type="protein sequence ID" value="KAH9420280.1"/>
    <property type="molecule type" value="Genomic_DNA"/>
</dbReference>
<dbReference type="Proteomes" id="UP000887458">
    <property type="component" value="Unassembled WGS sequence"/>
</dbReference>
<name>A0ABQ8JD27_DERPT</name>
<evidence type="ECO:0000313" key="2">
    <source>
        <dbReference type="Proteomes" id="UP000887458"/>
    </source>
</evidence>
<accession>A0ABQ8JD27</accession>
<organism evidence="1 2">
    <name type="scientific">Dermatophagoides pteronyssinus</name>
    <name type="common">European house dust mite</name>
    <dbReference type="NCBI Taxonomy" id="6956"/>
    <lineage>
        <taxon>Eukaryota</taxon>
        <taxon>Metazoa</taxon>
        <taxon>Ecdysozoa</taxon>
        <taxon>Arthropoda</taxon>
        <taxon>Chelicerata</taxon>
        <taxon>Arachnida</taxon>
        <taxon>Acari</taxon>
        <taxon>Acariformes</taxon>
        <taxon>Sarcoptiformes</taxon>
        <taxon>Astigmata</taxon>
        <taxon>Psoroptidia</taxon>
        <taxon>Analgoidea</taxon>
        <taxon>Pyroglyphidae</taxon>
        <taxon>Dermatophagoidinae</taxon>
        <taxon>Dermatophagoides</taxon>
    </lineage>
</organism>
<protein>
    <submittedName>
        <fullName evidence="1">Uncharacterized protein</fullName>
    </submittedName>
</protein>
<evidence type="ECO:0000313" key="1">
    <source>
        <dbReference type="EMBL" id="KAH9420280.1"/>
    </source>
</evidence>
<sequence>MIKRNKLFSTENLPTQRLATSRNFDSFVADNINLQPTDARLYARPSPIPDDAPVIHIIFPFNESTRLIN</sequence>
<comment type="caution">
    <text evidence="1">The sequence shown here is derived from an EMBL/GenBank/DDBJ whole genome shotgun (WGS) entry which is preliminary data.</text>
</comment>
<proteinExistence type="predicted"/>
<gene>
    <name evidence="1" type="ORF">DERP_011194</name>
</gene>